<reference evidence="3" key="1">
    <citation type="journal article" date="2009" name="Science">
        <title>The B73 maize genome: complexity, diversity, and dynamics.</title>
        <authorList>
            <person name="Schnable P.S."/>
            <person name="Ware D."/>
            <person name="Fulton R.S."/>
            <person name="Stein J.C."/>
            <person name="Wei F."/>
            <person name="Pasternak S."/>
            <person name="Liang C."/>
            <person name="Zhang J."/>
            <person name="Fulton L."/>
            <person name="Graves T.A."/>
            <person name="Minx P."/>
            <person name="Reily A.D."/>
            <person name="Courtney L."/>
            <person name="Kruchowski S.S."/>
            <person name="Tomlinson C."/>
            <person name="Strong C."/>
            <person name="Delehaunty K."/>
            <person name="Fronick C."/>
            <person name="Courtney B."/>
            <person name="Rock S.M."/>
            <person name="Belter E."/>
            <person name="Du F."/>
            <person name="Kim K."/>
            <person name="Abbott R.M."/>
            <person name="Cotton M."/>
            <person name="Levy A."/>
            <person name="Marchetto P."/>
            <person name="Ochoa K."/>
            <person name="Jackson S.M."/>
            <person name="Gillam B."/>
            <person name="Chen W."/>
            <person name="Yan L."/>
            <person name="Higginbotham J."/>
            <person name="Cardenas M."/>
            <person name="Waligorski J."/>
            <person name="Applebaum E."/>
            <person name="Phelps L."/>
            <person name="Falcone J."/>
            <person name="Kanchi K."/>
            <person name="Thane T."/>
            <person name="Scimone A."/>
            <person name="Thane N."/>
            <person name="Henke J."/>
            <person name="Wang T."/>
            <person name="Ruppert J."/>
            <person name="Shah N."/>
            <person name="Rotter K."/>
            <person name="Hodges J."/>
            <person name="Ingenthron E."/>
            <person name="Cordes M."/>
            <person name="Kohlberg S."/>
            <person name="Sgro J."/>
            <person name="Delgado B."/>
            <person name="Mead K."/>
            <person name="Chinwalla A."/>
            <person name="Leonard S."/>
            <person name="Crouse K."/>
            <person name="Collura K."/>
            <person name="Kudrna D."/>
            <person name="Currie J."/>
            <person name="He R."/>
            <person name="Angelova A."/>
            <person name="Rajasekar S."/>
            <person name="Mueller T."/>
            <person name="Lomeli R."/>
            <person name="Scara G."/>
            <person name="Ko A."/>
            <person name="Delaney K."/>
            <person name="Wissotski M."/>
            <person name="Lopez G."/>
            <person name="Campos D."/>
            <person name="Braidotti M."/>
            <person name="Ashley E."/>
            <person name="Golser W."/>
            <person name="Kim H."/>
            <person name="Lee S."/>
            <person name="Lin J."/>
            <person name="Dujmic Z."/>
            <person name="Kim W."/>
            <person name="Talag J."/>
            <person name="Zuccolo A."/>
            <person name="Fan C."/>
            <person name="Sebastian A."/>
            <person name="Kramer M."/>
            <person name="Spiegel L."/>
            <person name="Nascimento L."/>
            <person name="Zutavern T."/>
            <person name="Miller B."/>
            <person name="Ambroise C."/>
            <person name="Muller S."/>
            <person name="Spooner W."/>
            <person name="Narechania A."/>
            <person name="Ren L."/>
            <person name="Wei S."/>
            <person name="Kumari S."/>
            <person name="Faga B."/>
            <person name="Levy M.J."/>
            <person name="McMahan L."/>
            <person name="Van Buren P."/>
            <person name="Vaughn M.W."/>
            <person name="Ying K."/>
            <person name="Yeh C.-T."/>
            <person name="Emrich S.J."/>
            <person name="Jia Y."/>
            <person name="Kalyanaraman A."/>
            <person name="Hsia A.-P."/>
            <person name="Barbazuk W.B."/>
            <person name="Baucom R.S."/>
            <person name="Brutnell T.P."/>
            <person name="Carpita N.C."/>
            <person name="Chaparro C."/>
            <person name="Chia J.-M."/>
            <person name="Deragon J.-M."/>
            <person name="Estill J.C."/>
            <person name="Fu Y."/>
            <person name="Jeddeloh J.A."/>
            <person name="Han Y."/>
            <person name="Lee H."/>
            <person name="Li P."/>
            <person name="Lisch D.R."/>
            <person name="Liu S."/>
            <person name="Liu Z."/>
            <person name="Nagel D.H."/>
            <person name="McCann M.C."/>
            <person name="SanMiguel P."/>
            <person name="Myers A.M."/>
            <person name="Nettleton D."/>
            <person name="Nguyen J."/>
            <person name="Penning B.W."/>
            <person name="Ponnala L."/>
            <person name="Schneider K.L."/>
            <person name="Schwartz D.C."/>
            <person name="Sharma A."/>
            <person name="Soderlund C."/>
            <person name="Springer N.M."/>
            <person name="Sun Q."/>
            <person name="Wang H."/>
            <person name="Waterman M."/>
            <person name="Westerman R."/>
            <person name="Wolfgruber T.K."/>
            <person name="Yang L."/>
            <person name="Yu Y."/>
            <person name="Zhang L."/>
            <person name="Zhou S."/>
            <person name="Zhu Q."/>
            <person name="Bennetzen J.L."/>
            <person name="Dawe R.K."/>
            <person name="Jiang J."/>
            <person name="Jiang N."/>
            <person name="Presting G.G."/>
            <person name="Wessler S.R."/>
            <person name="Aluru S."/>
            <person name="Martienssen R.A."/>
            <person name="Clifton S.W."/>
            <person name="McCombie W.R."/>
            <person name="Wing R.A."/>
            <person name="Wilson R.K."/>
        </authorList>
    </citation>
    <scope>NUCLEOTIDE SEQUENCE [LARGE SCALE GENOMIC DNA]</scope>
    <source>
        <strain evidence="3">cv. B73</strain>
    </source>
</reference>
<keyword evidence="3" id="KW-1185">Reference proteome</keyword>
<evidence type="ECO:0000256" key="1">
    <source>
        <dbReference type="SAM" id="MobiDB-lite"/>
    </source>
</evidence>
<sequence length="294" mass="32390">RKLFPNHLAACLETLSKPCNLSSAVCHPPRSTTHTNGRLQRRPGSAPRLLEAATPPRRTPPALPGRPPNTHVPRPRPRRPRPSRPPPRGARVRGGRPPAPEAALRRPLPPLLLLPGGVWWRRGVPRCCRPGSSASRRCSGTRWPGRWWPAASITSSTFTTRCSSSGSCSPGSPTRRPPSSRLSARYSLSSSSTPSPARPPRFPRSCQAARQRRSITRGLLSHPARRRMRRRSARGNGCGECGHRSHRETMVITRTREPVDVFLKSSVPCCYQAGDHASHQTLEVCTALCRTCML</sequence>
<dbReference type="AlphaFoldDB" id="A0A804RCD1"/>
<accession>A0A804RCD1</accession>
<feature type="compositionally biased region" description="Pro residues" evidence="1">
    <location>
        <begin position="57"/>
        <end position="67"/>
    </location>
</feature>
<name>A0A804RCD1_MAIZE</name>
<reference evidence="2" key="3">
    <citation type="submission" date="2021-05" db="UniProtKB">
        <authorList>
            <consortium name="EnsemblPlants"/>
        </authorList>
    </citation>
    <scope>IDENTIFICATION</scope>
    <source>
        <strain evidence="2">cv. B73</strain>
    </source>
</reference>
<dbReference type="EnsemblPlants" id="Zm00001eb401900_T003">
    <property type="protein sequence ID" value="Zm00001eb401900_P003"/>
    <property type="gene ID" value="Zm00001eb401900"/>
</dbReference>
<dbReference type="Proteomes" id="UP000007305">
    <property type="component" value="Chromosome 9"/>
</dbReference>
<reference evidence="2" key="2">
    <citation type="submission" date="2019-07" db="EMBL/GenBank/DDBJ databases">
        <authorList>
            <person name="Seetharam A."/>
            <person name="Woodhouse M."/>
            <person name="Cannon E."/>
        </authorList>
    </citation>
    <scope>NUCLEOTIDE SEQUENCE [LARGE SCALE GENOMIC DNA]</scope>
    <source>
        <strain evidence="2">cv. B73</strain>
    </source>
</reference>
<dbReference type="InParanoid" id="A0A804RCD1"/>
<protein>
    <submittedName>
        <fullName evidence="2">Uncharacterized protein</fullName>
    </submittedName>
</protein>
<feature type="compositionally biased region" description="Basic residues" evidence="1">
    <location>
        <begin position="73"/>
        <end position="82"/>
    </location>
</feature>
<evidence type="ECO:0000313" key="2">
    <source>
        <dbReference type="EnsemblPlants" id="Zm00001eb401900_P003"/>
    </source>
</evidence>
<gene>
    <name evidence="2" type="primary">LOC103639519</name>
</gene>
<feature type="region of interest" description="Disordered" evidence="1">
    <location>
        <begin position="28"/>
        <end position="104"/>
    </location>
</feature>
<feature type="compositionally biased region" description="Low complexity" evidence="1">
    <location>
        <begin position="159"/>
        <end position="195"/>
    </location>
</feature>
<feature type="region of interest" description="Disordered" evidence="1">
    <location>
        <begin position="159"/>
        <end position="217"/>
    </location>
</feature>
<dbReference type="Gramene" id="Zm00001eb401900_T003">
    <property type="protein sequence ID" value="Zm00001eb401900_P003"/>
    <property type="gene ID" value="Zm00001eb401900"/>
</dbReference>
<proteinExistence type="predicted"/>
<organism evidence="2 3">
    <name type="scientific">Zea mays</name>
    <name type="common">Maize</name>
    <dbReference type="NCBI Taxonomy" id="4577"/>
    <lineage>
        <taxon>Eukaryota</taxon>
        <taxon>Viridiplantae</taxon>
        <taxon>Streptophyta</taxon>
        <taxon>Embryophyta</taxon>
        <taxon>Tracheophyta</taxon>
        <taxon>Spermatophyta</taxon>
        <taxon>Magnoliopsida</taxon>
        <taxon>Liliopsida</taxon>
        <taxon>Poales</taxon>
        <taxon>Poaceae</taxon>
        <taxon>PACMAD clade</taxon>
        <taxon>Panicoideae</taxon>
        <taxon>Andropogonodae</taxon>
        <taxon>Andropogoneae</taxon>
        <taxon>Tripsacinae</taxon>
        <taxon>Zea</taxon>
    </lineage>
</organism>
<evidence type="ECO:0000313" key="3">
    <source>
        <dbReference type="Proteomes" id="UP000007305"/>
    </source>
</evidence>